<dbReference type="GeneID" id="109131199"/>
<reference evidence="3" key="2">
    <citation type="submission" date="2025-08" db="UniProtKB">
        <authorList>
            <consortium name="RefSeq"/>
        </authorList>
    </citation>
    <scope>IDENTIFICATION</scope>
    <source>
        <tissue evidence="3">Leaf</tissue>
    </source>
</reference>
<dbReference type="PANTHER" id="PTHR31099">
    <property type="entry name" value="OS06G0165300 PROTEIN"/>
    <property type="match status" value="1"/>
</dbReference>
<name>A0ABM1REJ4_CAMSA</name>
<feature type="compositionally biased region" description="Basic and acidic residues" evidence="1">
    <location>
        <begin position="333"/>
        <end position="345"/>
    </location>
</feature>
<accession>A0ABM1REJ4</accession>
<reference evidence="2" key="1">
    <citation type="journal article" date="2014" name="Nat. Commun.">
        <title>The emerging biofuel crop Camelina sativa retains a highly undifferentiated hexaploid genome structure.</title>
        <authorList>
            <person name="Kagale S."/>
            <person name="Koh C."/>
            <person name="Nixon J."/>
            <person name="Bollina V."/>
            <person name="Clarke W.E."/>
            <person name="Tuteja R."/>
            <person name="Spillane C."/>
            <person name="Robinson S.J."/>
            <person name="Links M.G."/>
            <person name="Clarke C."/>
            <person name="Higgins E.E."/>
            <person name="Huebert T."/>
            <person name="Sharpe A.G."/>
            <person name="Parkin I.A."/>
        </authorList>
    </citation>
    <scope>NUCLEOTIDE SEQUENCE [LARGE SCALE GENOMIC DNA]</scope>
    <source>
        <strain evidence="2">cv. DH55</strain>
    </source>
</reference>
<dbReference type="Proteomes" id="UP000694864">
    <property type="component" value="Chromosome 20"/>
</dbReference>
<protein>
    <submittedName>
        <fullName evidence="3">Uncharacterized protein At3g60930, chloroplastic-like</fullName>
    </submittedName>
</protein>
<keyword evidence="2" id="KW-1185">Reference proteome</keyword>
<feature type="region of interest" description="Disordered" evidence="1">
    <location>
        <begin position="290"/>
        <end position="364"/>
    </location>
</feature>
<gene>
    <name evidence="3" type="primary">LOC109131199</name>
</gene>
<dbReference type="PANTHER" id="PTHR31099:SF45">
    <property type="entry name" value="DUF1204 DOMAIN-CONTAINING PROTEIN-RELATED"/>
    <property type="match status" value="1"/>
</dbReference>
<evidence type="ECO:0000256" key="1">
    <source>
        <dbReference type="SAM" id="MobiDB-lite"/>
    </source>
</evidence>
<sequence length="364" mass="40769">MINDLLPLRDHRGEIGGEKTTNTIKTVHTLLNSCGLSNSGVHVIIPGDHQRPWNPPLGYICLYEGFFSQCRLWFPLPNLLSQYAHRRKIPICQLSPGSICNFVAALTFTAEAEVFLGIECFEKLTNFKNSQGSELWMVNTKPAHNFLPGEKVSNFKKLRARYFFVRVDDRSFKNPKCSRRRVWNDSPARPSSAQKLPPRFQHVKDSLFGVAERSWDQVSRRRVEAAMVKARTKFASFASSLGRTSEVPPTTIVNAEMLRSVNPHEERIADPKSEQARNEFIDIEDGDELPALGFEDENVAPNDSSPPPPTEPTISVQLAPEPSSGSKKKRSKKDNGKDKSKEKGKGKGSAQSETLCGRGRPRIL</sequence>
<organism evidence="2 3">
    <name type="scientific">Camelina sativa</name>
    <name type="common">False flax</name>
    <name type="synonym">Myagrum sativum</name>
    <dbReference type="NCBI Taxonomy" id="90675"/>
    <lineage>
        <taxon>Eukaryota</taxon>
        <taxon>Viridiplantae</taxon>
        <taxon>Streptophyta</taxon>
        <taxon>Embryophyta</taxon>
        <taxon>Tracheophyta</taxon>
        <taxon>Spermatophyta</taxon>
        <taxon>Magnoliopsida</taxon>
        <taxon>eudicotyledons</taxon>
        <taxon>Gunneridae</taxon>
        <taxon>Pentapetalae</taxon>
        <taxon>rosids</taxon>
        <taxon>malvids</taxon>
        <taxon>Brassicales</taxon>
        <taxon>Brassicaceae</taxon>
        <taxon>Camelineae</taxon>
        <taxon>Camelina</taxon>
    </lineage>
</organism>
<proteinExistence type="predicted"/>
<evidence type="ECO:0000313" key="3">
    <source>
        <dbReference type="RefSeq" id="XP_019097432.1"/>
    </source>
</evidence>
<dbReference type="RefSeq" id="XP_019097432.1">
    <property type="nucleotide sequence ID" value="XM_019241887.1"/>
</dbReference>
<evidence type="ECO:0000313" key="2">
    <source>
        <dbReference type="Proteomes" id="UP000694864"/>
    </source>
</evidence>